<feature type="compositionally biased region" description="Basic and acidic residues" evidence="1">
    <location>
        <begin position="157"/>
        <end position="176"/>
    </location>
</feature>
<feature type="compositionally biased region" description="Low complexity" evidence="1">
    <location>
        <begin position="1"/>
        <end position="14"/>
    </location>
</feature>
<gene>
    <name evidence="2" type="ORF">STIAU_7153</name>
</gene>
<accession>Q08Q68</accession>
<proteinExistence type="predicted"/>
<dbReference type="Proteomes" id="UP000032702">
    <property type="component" value="Unassembled WGS sequence"/>
</dbReference>
<sequence>MLNARGRAAIAGRAHVQDAERGQAGDGQQHEDDEVHEDVEVGDDVQLPHLLFLTRLQLPPREIERHAVLPPLRSGGPGIRVARLTGVAARQQVLQPQRVELHALHHALGVRGEDEVEDDAEHGDGEREGRVVHGLGDAVRQELLLLLRRHVAERLEGADEAEDGAHQPDEGGDVRQRPQPGDAGAHVRGVLDEGLFHGLGHFNLAAVGAGEARADHLGQGGVGRRAAQLHRAVHVARHDELGDLLHEGRGVEVVAEHQREEAFGRHRQGAGKPEQVHEHEGTAVLEELHDGVHDTQLAALGSGRQQHSVQQVAHHEDHRAANPFDARGSGSRVLSRTVDFPAGIGLHFLEGA</sequence>
<feature type="region of interest" description="Disordered" evidence="1">
    <location>
        <begin position="1"/>
        <end position="36"/>
    </location>
</feature>
<organism evidence="2 3">
    <name type="scientific">Stigmatella aurantiaca (strain DW4/3-1)</name>
    <dbReference type="NCBI Taxonomy" id="378806"/>
    <lineage>
        <taxon>Bacteria</taxon>
        <taxon>Pseudomonadati</taxon>
        <taxon>Myxococcota</taxon>
        <taxon>Myxococcia</taxon>
        <taxon>Myxococcales</taxon>
        <taxon>Cystobacterineae</taxon>
        <taxon>Archangiaceae</taxon>
        <taxon>Stigmatella</taxon>
    </lineage>
</organism>
<dbReference type="AlphaFoldDB" id="Q08Q68"/>
<evidence type="ECO:0000313" key="3">
    <source>
        <dbReference type="Proteomes" id="UP000032702"/>
    </source>
</evidence>
<evidence type="ECO:0000256" key="1">
    <source>
        <dbReference type="SAM" id="MobiDB-lite"/>
    </source>
</evidence>
<feature type="region of interest" description="Disordered" evidence="1">
    <location>
        <begin position="157"/>
        <end position="186"/>
    </location>
</feature>
<reference evidence="2 3" key="1">
    <citation type="submission" date="2006-04" db="EMBL/GenBank/DDBJ databases">
        <authorList>
            <person name="Nierman W.C."/>
        </authorList>
    </citation>
    <scope>NUCLEOTIDE SEQUENCE [LARGE SCALE GENOMIC DNA]</scope>
    <source>
        <strain evidence="2 3">DW4/3-1</strain>
    </source>
</reference>
<name>Q08Q68_STIAD</name>
<comment type="caution">
    <text evidence="2">The sequence shown here is derived from an EMBL/GenBank/DDBJ whole genome shotgun (WGS) entry which is preliminary data.</text>
</comment>
<dbReference type="EMBL" id="AAMD01000220">
    <property type="protein sequence ID" value="EAU62628.1"/>
    <property type="molecule type" value="Genomic_DNA"/>
</dbReference>
<evidence type="ECO:0000313" key="2">
    <source>
        <dbReference type="EMBL" id="EAU62628.1"/>
    </source>
</evidence>
<protein>
    <submittedName>
        <fullName evidence="2">Uncharacterized protein</fullName>
    </submittedName>
</protein>